<dbReference type="Pfam" id="PF00002">
    <property type="entry name" value="7tm_2"/>
    <property type="match status" value="2"/>
</dbReference>
<evidence type="ECO:0000256" key="18">
    <source>
        <dbReference type="ARBA" id="ARBA00023040"/>
    </source>
</evidence>
<evidence type="ECO:0000256" key="5">
    <source>
        <dbReference type="ARBA" id="ARBA00010933"/>
    </source>
</evidence>
<feature type="transmembrane region" description="Helical" evidence="30">
    <location>
        <begin position="949"/>
        <end position="969"/>
    </location>
</feature>
<feature type="signal peptide" evidence="31">
    <location>
        <begin position="1"/>
        <end position="24"/>
    </location>
</feature>
<evidence type="ECO:0000256" key="26">
    <source>
        <dbReference type="ARBA" id="ARBA00070211"/>
    </source>
</evidence>
<dbReference type="PROSITE" id="PS50261">
    <property type="entry name" value="G_PROTEIN_RECEP_F2_4"/>
    <property type="match status" value="2"/>
</dbReference>
<evidence type="ECO:0000259" key="32">
    <source>
        <dbReference type="PROSITE" id="PS50221"/>
    </source>
</evidence>
<dbReference type="Gene3D" id="2.60.220.50">
    <property type="match status" value="2"/>
</dbReference>
<keyword evidence="12 31" id="KW-0732">Signal</keyword>
<evidence type="ECO:0000256" key="6">
    <source>
        <dbReference type="ARBA" id="ARBA00019701"/>
    </source>
</evidence>
<comment type="similarity">
    <text evidence="4">Belongs to the G-protein coupled receptor 2 family. Adhesion G-protein coupled receptor (ADGR) subfamily.</text>
</comment>
<evidence type="ECO:0000256" key="31">
    <source>
        <dbReference type="SAM" id="SignalP"/>
    </source>
</evidence>
<evidence type="ECO:0000256" key="8">
    <source>
        <dbReference type="ARBA" id="ARBA00022475"/>
    </source>
</evidence>
<dbReference type="PRINTS" id="PR01422">
    <property type="entry name" value="GPR56ORPHANR"/>
</dbReference>
<dbReference type="Proteomes" id="UP000245320">
    <property type="component" value="Chromosome 19"/>
</dbReference>
<evidence type="ECO:0000256" key="27">
    <source>
        <dbReference type="ARBA" id="ARBA00083930"/>
    </source>
</evidence>
<evidence type="ECO:0000256" key="4">
    <source>
        <dbReference type="ARBA" id="ARBA00007343"/>
    </source>
</evidence>
<comment type="similarity">
    <text evidence="5">Belongs to the G-protein coupled receptor 2 family. LN-TM7 subfamily.</text>
</comment>
<keyword evidence="20" id="KW-1015">Disulfide bond</keyword>
<feature type="domain" description="G-protein coupled receptors family 2 profile 2" evidence="33">
    <location>
        <begin position="411"/>
        <end position="601"/>
    </location>
</feature>
<dbReference type="GO" id="GO:0007420">
    <property type="term" value="P:brain development"/>
    <property type="evidence" value="ECO:0007669"/>
    <property type="project" value="UniProtKB-ARBA"/>
</dbReference>
<dbReference type="InParanoid" id="A0A6J3QG28"/>
<evidence type="ECO:0000256" key="25">
    <source>
        <dbReference type="ARBA" id="ARBA00066253"/>
    </source>
</evidence>
<dbReference type="Gene3D" id="1.20.1070.10">
    <property type="entry name" value="Rhodopsin 7-helix transmembrane proteins"/>
    <property type="match status" value="2"/>
</dbReference>
<protein>
    <recommendedName>
        <fullName evidence="26">Adhesion G protein-coupled receptor G3</fullName>
    </recommendedName>
    <alternativeName>
        <fullName evidence="6">Adhesion G-protein coupled receptor G1</fullName>
    </alternativeName>
    <alternativeName>
        <fullName evidence="24">G-protein coupled receptor 56</fullName>
    </alternativeName>
    <alternativeName>
        <fullName evidence="27">G-protein coupled receptor 97</fullName>
    </alternativeName>
</protein>
<reference evidence="35" key="1">
    <citation type="submission" date="2025-08" db="UniProtKB">
        <authorList>
            <consortium name="RefSeq"/>
        </authorList>
    </citation>
    <scope>IDENTIFICATION</scope>
    <source>
        <tissue evidence="35">Spleen</tissue>
    </source>
</reference>
<evidence type="ECO:0000256" key="30">
    <source>
        <dbReference type="SAM" id="Phobius"/>
    </source>
</evidence>
<keyword evidence="14" id="KW-0832">Ubl conjugation</keyword>
<keyword evidence="9" id="KW-0964">Secreted</keyword>
<evidence type="ECO:0000256" key="19">
    <source>
        <dbReference type="ARBA" id="ARBA00023136"/>
    </source>
</evidence>
<feature type="region of interest" description="Disordered" evidence="29">
    <location>
        <begin position="191"/>
        <end position="212"/>
    </location>
</feature>
<dbReference type="GO" id="GO:0007155">
    <property type="term" value="P:cell adhesion"/>
    <property type="evidence" value="ECO:0007669"/>
    <property type="project" value="UniProtKB-KW"/>
</dbReference>
<evidence type="ECO:0000313" key="34">
    <source>
        <dbReference type="Proteomes" id="UP000245320"/>
    </source>
</evidence>
<feature type="transmembrane region" description="Helical" evidence="30">
    <location>
        <begin position="577"/>
        <end position="599"/>
    </location>
</feature>
<evidence type="ECO:0000313" key="35">
    <source>
        <dbReference type="RefSeq" id="XP_033700983.1"/>
    </source>
</evidence>
<evidence type="ECO:0000256" key="13">
    <source>
        <dbReference type="ARBA" id="ARBA00022782"/>
    </source>
</evidence>
<gene>
    <name evidence="35" type="primary">LOC101323433</name>
</gene>
<evidence type="ECO:0000256" key="17">
    <source>
        <dbReference type="ARBA" id="ARBA00022989"/>
    </source>
</evidence>
<dbReference type="FunFam" id="1.20.1070.10:FF:000117">
    <property type="entry name" value="adhesion G-protein coupled receptor G1"/>
    <property type="match status" value="1"/>
</dbReference>
<dbReference type="GO" id="GO:0035295">
    <property type="term" value="P:tube development"/>
    <property type="evidence" value="ECO:0007669"/>
    <property type="project" value="UniProtKB-ARBA"/>
</dbReference>
<sequence length="1194" mass="132813">MAAQVLLQTVPFLLGLLLVPGARGGGPREDFRFCGQRNQTQNSSLHYKRTSELHISIKNTEEALIVHAPFPGAHLAPRSFPHPRGLYHFCLYWNRHAGKLHLRYGKSDFVLSNQASDLLCFRQQEKSLAEGAPLFATSVSSWWSPQNTSLPSAAGFIFSFHTPPLKTSHSALVDTCELKRDLQRLSQFLKHPRKSSRRPPFTPTDHHPPSLPTARQLQSLESKLTSVNFTGDTVSFEEDLVNATVWKLQPTASLQDLRIHSQREGEQSEILEYSVLLPRELFQKTKGQRQEAEKRLLLVDFSSQALFQDKNSSQVLGEKVLGIVVQNTKVANLSEPMVLTFQHQPQPKNVTLQCVFWVEDLTLSSPGSWSDVGCETIRRETQTSCLCNHLTYFAVLMVTSVEVDAIHKHYLTLLSYVGCVISAVACVLTIAAYLCSRRKSRDYTVKVHMNLLLAVFLLDVSFLLSEPVALAGSEAACRASAIFLHFSLLACLSWMGLEGYNLYRLVVEVFGTYVPGYLLKLGIVGWGFPIFLVTLVALVDVNNYGPIILAVHRTPESVIYPSMCWIRDSLVSHVTNLGLFSLVFLFNMAMLGTMVVQIVRLRPHAQKWPHVLTLLGLSLVLGLPWALVFFSFASGTFQLVVLYFFSIITSFQDQKNSATTHEQSRQPCKGLINAIRFDNFGLKDTAKCFTACAPSGNEPCNLGNLQRYWLNYEIHLVEKSLTETVNMDFLKALVKNINTNISEDLHFSLTPSQIPKQVTEDEHRHTDRVRLPRSLFGSLQGSRPMVRLAITILDVGSGNVFKGPRLSLEDGSSVLNNRVVGLSLGHINVTGLAEPLEITFSHQHQPPNMTLSCVFWDVTKGSLSSPGSSGDWASKGCSTDVGVNRTICRCDHLTFFALLLRPILDQVTVKTLTRISQAGCGTSMIFLAFTVVLYAFLRFSRQKLNSEDVPKIHVALSVSLFLLNLAFFINVGYGLKGSDAACWARGAVFHYFLLCAFTWMGLEAFHLYLLVIKVFNTYFGHYFLKLSLVGWGLPALIVIGTGSANSYGPYAIRDKKNTTTLELCWFCEKTATSALYVTVHGYFLITFLFSAVVLGLVALKIFTLSSATAGKEKRQHWKGVLTLLGLSSLVGVSWGLAILTPLGLSTTYVFALFTSLQGVFIFCWFVVLYFPRQSTVTSSSGTARADQTLTVSHE</sequence>
<dbReference type="GO" id="GO:0009967">
    <property type="term" value="P:positive regulation of signal transduction"/>
    <property type="evidence" value="ECO:0007669"/>
    <property type="project" value="UniProtKB-ARBA"/>
</dbReference>
<dbReference type="InterPro" id="IPR057244">
    <property type="entry name" value="GAIN_B"/>
</dbReference>
<dbReference type="PANTHER" id="PTHR12011">
    <property type="entry name" value="ADHESION G-PROTEIN COUPLED RECEPTOR"/>
    <property type="match status" value="1"/>
</dbReference>
<dbReference type="AlphaFoldDB" id="A0A6J3QG28"/>
<dbReference type="GeneID" id="101323433"/>
<dbReference type="GO" id="GO:0048646">
    <property type="term" value="P:anatomical structure formation involved in morphogenesis"/>
    <property type="evidence" value="ECO:0007669"/>
    <property type="project" value="UniProtKB-ARBA"/>
</dbReference>
<evidence type="ECO:0000256" key="1">
    <source>
        <dbReference type="ARBA" id="ARBA00004285"/>
    </source>
</evidence>
<evidence type="ECO:0000256" key="28">
    <source>
        <dbReference type="ARBA" id="ARBA00093505"/>
    </source>
</evidence>
<organism evidence="34 35">
    <name type="scientific">Tursiops truncatus</name>
    <name type="common">Atlantic bottle-nosed dolphin</name>
    <name type="synonym">Delphinus truncatus</name>
    <dbReference type="NCBI Taxonomy" id="9739"/>
    <lineage>
        <taxon>Eukaryota</taxon>
        <taxon>Metazoa</taxon>
        <taxon>Chordata</taxon>
        <taxon>Craniata</taxon>
        <taxon>Vertebrata</taxon>
        <taxon>Euteleostomi</taxon>
        <taxon>Mammalia</taxon>
        <taxon>Eutheria</taxon>
        <taxon>Laurasiatheria</taxon>
        <taxon>Artiodactyla</taxon>
        <taxon>Whippomorpha</taxon>
        <taxon>Cetacea</taxon>
        <taxon>Odontoceti</taxon>
        <taxon>Delphinidae</taxon>
        <taxon>Tursiops</taxon>
    </lineage>
</organism>
<dbReference type="InterPro" id="IPR040950">
    <property type="entry name" value="ADGRG1_GAIN_A"/>
</dbReference>
<dbReference type="FunFam" id="2.60.220.50:FF:000014">
    <property type="entry name" value="Adhesion G-protein coupled receptor G1"/>
    <property type="match status" value="1"/>
</dbReference>
<feature type="transmembrane region" description="Helical" evidence="30">
    <location>
        <begin position="1022"/>
        <end position="1040"/>
    </location>
</feature>
<evidence type="ECO:0000256" key="9">
    <source>
        <dbReference type="ARBA" id="ARBA00022525"/>
    </source>
</evidence>
<feature type="domain" description="GAIN-B" evidence="32">
    <location>
        <begin position="246"/>
        <end position="403"/>
    </location>
</feature>
<feature type="transmembrane region" description="Helical" evidence="30">
    <location>
        <begin position="517"/>
        <end position="539"/>
    </location>
</feature>
<dbReference type="InterPro" id="IPR000203">
    <property type="entry name" value="GPS"/>
</dbReference>
<keyword evidence="16" id="KW-0524">Neurogenesis</keyword>
<evidence type="ECO:0000256" key="14">
    <source>
        <dbReference type="ARBA" id="ARBA00022843"/>
    </source>
</evidence>
<dbReference type="GO" id="GO:0016477">
    <property type="term" value="P:cell migration"/>
    <property type="evidence" value="ECO:0007669"/>
    <property type="project" value="UniProtKB-ARBA"/>
</dbReference>
<dbReference type="PRINTS" id="PR00249">
    <property type="entry name" value="GPCRSECRETIN"/>
</dbReference>
<dbReference type="FunFam" id="2.60.220.50:FF:000023">
    <property type="entry name" value="Adhesion G protein-coupled receptor G3"/>
    <property type="match status" value="1"/>
</dbReference>
<feature type="transmembrane region" description="Helical" evidence="30">
    <location>
        <begin position="915"/>
        <end position="937"/>
    </location>
</feature>
<dbReference type="InterPro" id="IPR000832">
    <property type="entry name" value="GPCR_2_secretin-like"/>
</dbReference>
<dbReference type="SMART" id="SM00303">
    <property type="entry name" value="GPS"/>
    <property type="match status" value="2"/>
</dbReference>
<keyword evidence="34" id="KW-1185">Reference proteome</keyword>
<evidence type="ECO:0000256" key="12">
    <source>
        <dbReference type="ARBA" id="ARBA00022729"/>
    </source>
</evidence>
<evidence type="ECO:0000256" key="15">
    <source>
        <dbReference type="ARBA" id="ARBA00022889"/>
    </source>
</evidence>
<keyword evidence="22" id="KW-0325">Glycoprotein</keyword>
<keyword evidence="8" id="KW-1003">Cell membrane</keyword>
<dbReference type="FunFam" id="1.20.1070.10:FF:000222">
    <property type="entry name" value="Adhesion G protein-coupled receptor G3"/>
    <property type="match status" value="1"/>
</dbReference>
<feature type="transmembrane region" description="Helical" evidence="30">
    <location>
        <begin position="989"/>
        <end position="1010"/>
    </location>
</feature>
<evidence type="ECO:0000256" key="10">
    <source>
        <dbReference type="ARBA" id="ARBA00022674"/>
    </source>
</evidence>
<accession>A0A6J3QG28</accession>
<proteinExistence type="inferred from homology"/>
<evidence type="ECO:0000256" key="22">
    <source>
        <dbReference type="ARBA" id="ARBA00023180"/>
    </source>
</evidence>
<dbReference type="GO" id="GO:0007166">
    <property type="term" value="P:cell surface receptor signaling pathway"/>
    <property type="evidence" value="ECO:0007669"/>
    <property type="project" value="InterPro"/>
</dbReference>
<keyword evidence="13" id="KW-0221">Differentiation</keyword>
<dbReference type="GO" id="GO:0042127">
    <property type="term" value="P:regulation of cell population proliferation"/>
    <property type="evidence" value="ECO:0007669"/>
    <property type="project" value="UniProtKB-ARBA"/>
</dbReference>
<dbReference type="GO" id="GO:0007189">
    <property type="term" value="P:adenylate cyclase-activating G protein-coupled receptor signaling pathway"/>
    <property type="evidence" value="ECO:0007669"/>
    <property type="project" value="TreeGrafter"/>
</dbReference>
<dbReference type="InterPro" id="IPR040679">
    <property type="entry name" value="PLL"/>
</dbReference>
<dbReference type="GO" id="GO:0090330">
    <property type="term" value="P:regulation of platelet aggregation"/>
    <property type="evidence" value="ECO:0007669"/>
    <property type="project" value="UniProtKB-ARBA"/>
</dbReference>
<dbReference type="GO" id="GO:0160221">
    <property type="term" value="P:Rho-activating G protein-coupled receptor signaling pathway"/>
    <property type="evidence" value="ECO:0007669"/>
    <property type="project" value="UniProtKB-ARBA"/>
</dbReference>
<feature type="chain" id="PRO_5026924226" description="Adhesion G protein-coupled receptor G3" evidence="31">
    <location>
        <begin position="25"/>
        <end position="1194"/>
    </location>
</feature>
<keyword evidence="18" id="KW-0297">G-protein coupled receptor</keyword>
<feature type="transmembrane region" description="Helical" evidence="30">
    <location>
        <begin position="1079"/>
        <end position="1099"/>
    </location>
</feature>
<feature type="transmembrane region" description="Helical" evidence="30">
    <location>
        <begin position="1148"/>
        <end position="1170"/>
    </location>
</feature>
<keyword evidence="10" id="KW-0358">Heparin-binding</keyword>
<dbReference type="Pfam" id="PF18587">
    <property type="entry name" value="PLL"/>
    <property type="match status" value="1"/>
</dbReference>
<feature type="transmembrane region" description="Helical" evidence="30">
    <location>
        <begin position="447"/>
        <end position="464"/>
    </location>
</feature>
<keyword evidence="19 30" id="KW-0472">Membrane</keyword>
<evidence type="ECO:0000256" key="23">
    <source>
        <dbReference type="ARBA" id="ARBA00023224"/>
    </source>
</evidence>
<dbReference type="Pfam" id="PF01825">
    <property type="entry name" value="GPS"/>
    <property type="match status" value="2"/>
</dbReference>
<evidence type="ECO:0000259" key="33">
    <source>
        <dbReference type="PROSITE" id="PS50261"/>
    </source>
</evidence>
<dbReference type="RefSeq" id="XP_033700983.1">
    <property type="nucleotide sequence ID" value="XM_033845092.1"/>
</dbReference>
<dbReference type="GO" id="GO:0045121">
    <property type="term" value="C:membrane raft"/>
    <property type="evidence" value="ECO:0007669"/>
    <property type="project" value="UniProtKB-SubCell"/>
</dbReference>
<dbReference type="InterPro" id="IPR017981">
    <property type="entry name" value="GPCR_2-like_7TM"/>
</dbReference>
<comment type="subunit">
    <text evidence="25">Heterodimer of 2 chains generated by proteolytic processing; the large extracellular N-terminal fragment and the membrane-bound C-terminal fragment predominantly remain associated and non-covalently linked. Interacts with PRTN3; this interaction induces the activation of PAR2. Interacts with GNAO1 (when palmitoylated).</text>
</comment>
<dbReference type="PANTHER" id="PTHR12011:SF285">
    <property type="entry name" value="ADHESION G PROTEIN-COUPLED RECEPTOR G3"/>
    <property type="match status" value="1"/>
</dbReference>
<dbReference type="Pfam" id="PF18619">
    <property type="entry name" value="GAIN_A"/>
    <property type="match status" value="1"/>
</dbReference>
<feature type="domain" description="G-protein coupled receptors family 2 profile 2" evidence="33">
    <location>
        <begin position="912"/>
        <end position="1169"/>
    </location>
</feature>
<feature type="domain" description="GAIN-B" evidence="32">
    <location>
        <begin position="745"/>
        <end position="906"/>
    </location>
</feature>
<comment type="subunit">
    <text evidence="28">Heterodimer of 2 chains generated by proteolytic processing; the large extracellular N-terminal fragment (ADGRG1 NT) and the membrane-bound C-terminal fragment (ADGRG1-CT) predominantly remain associated and non-covalently linked. ADGRG1 NT self-associates in a trans-trans manner; the homophilic interaction enhances receptor signaling. Interacts with TGM2. Interacts with heparin; leading to the reduction of ADGRG1 shedding. Interacts with COL3A1. Part of a GPCR-tetraspanin complex at least consisting of ADGRG1, CD81, eventually CD9, and GNA11 in which CD81 is enhancing the association of ADGRG1 with GNA11.</text>
</comment>
<keyword evidence="17 30" id="KW-1133">Transmembrane helix</keyword>
<feature type="transmembrane region" description="Helical" evidence="30">
    <location>
        <begin position="479"/>
        <end position="497"/>
    </location>
</feature>
<keyword evidence="21 35" id="KW-0675">Receptor</keyword>
<keyword evidence="7" id="KW-0217">Developmental protein</keyword>
<name>A0A6J3QG28_TURTR</name>
<dbReference type="GO" id="GO:0008201">
    <property type="term" value="F:heparin binding"/>
    <property type="evidence" value="ECO:0007669"/>
    <property type="project" value="UniProtKB-KW"/>
</dbReference>
<evidence type="ECO:0000256" key="3">
    <source>
        <dbReference type="ARBA" id="ARBA00004651"/>
    </source>
</evidence>
<dbReference type="PROSITE" id="PS50221">
    <property type="entry name" value="GAIN_B"/>
    <property type="match status" value="2"/>
</dbReference>
<feature type="transmembrane region" description="Helical" evidence="30">
    <location>
        <begin position="413"/>
        <end position="435"/>
    </location>
</feature>
<evidence type="ECO:0000256" key="20">
    <source>
        <dbReference type="ARBA" id="ARBA00023157"/>
    </source>
</evidence>
<dbReference type="InterPro" id="IPR003910">
    <property type="entry name" value="GPR1/GPR3/GPR5"/>
</dbReference>
<dbReference type="InterPro" id="IPR046338">
    <property type="entry name" value="GAIN_dom_sf"/>
</dbReference>
<evidence type="ECO:0000256" key="7">
    <source>
        <dbReference type="ARBA" id="ARBA00022473"/>
    </source>
</evidence>
<evidence type="ECO:0000256" key="11">
    <source>
        <dbReference type="ARBA" id="ARBA00022692"/>
    </source>
</evidence>
<dbReference type="GO" id="GO:0005576">
    <property type="term" value="C:extracellular region"/>
    <property type="evidence" value="ECO:0007669"/>
    <property type="project" value="UniProtKB-SubCell"/>
</dbReference>
<feature type="transmembrane region" description="Helical" evidence="30">
    <location>
        <begin position="611"/>
        <end position="644"/>
    </location>
</feature>
<dbReference type="GO" id="GO:0005886">
    <property type="term" value="C:plasma membrane"/>
    <property type="evidence" value="ECO:0007669"/>
    <property type="project" value="UniProtKB-SubCell"/>
</dbReference>
<dbReference type="OrthoDB" id="8951579at2759"/>
<evidence type="ECO:0000256" key="2">
    <source>
        <dbReference type="ARBA" id="ARBA00004613"/>
    </source>
</evidence>
<dbReference type="GO" id="GO:0030154">
    <property type="term" value="P:cell differentiation"/>
    <property type="evidence" value="ECO:0007669"/>
    <property type="project" value="UniProtKB-KW"/>
</dbReference>
<evidence type="ECO:0000256" key="24">
    <source>
        <dbReference type="ARBA" id="ARBA00033134"/>
    </source>
</evidence>
<evidence type="ECO:0000256" key="29">
    <source>
        <dbReference type="SAM" id="MobiDB-lite"/>
    </source>
</evidence>
<dbReference type="GO" id="GO:0004930">
    <property type="term" value="F:G protein-coupled receptor activity"/>
    <property type="evidence" value="ECO:0007669"/>
    <property type="project" value="UniProtKB-KW"/>
</dbReference>
<keyword evidence="11 30" id="KW-0812">Transmembrane</keyword>
<evidence type="ECO:0000256" key="16">
    <source>
        <dbReference type="ARBA" id="ARBA00022902"/>
    </source>
</evidence>
<feature type="transmembrane region" description="Helical" evidence="30">
    <location>
        <begin position="1120"/>
        <end position="1142"/>
    </location>
</feature>
<keyword evidence="15" id="KW-0130">Cell adhesion</keyword>
<keyword evidence="23" id="KW-0807">Transducer</keyword>
<comment type="subcellular location">
    <subcellularLocation>
        <location evidence="3">Cell membrane</location>
        <topology evidence="3">Multi-pass membrane protein</topology>
    </subcellularLocation>
    <subcellularLocation>
        <location evidence="1">Membrane raft</location>
    </subcellularLocation>
    <subcellularLocation>
        <location evidence="2">Secreted</location>
    </subcellularLocation>
</comment>
<evidence type="ECO:0000256" key="21">
    <source>
        <dbReference type="ARBA" id="ARBA00023170"/>
    </source>
</evidence>